<comment type="caution">
    <text evidence="1">The sequence shown here is derived from an EMBL/GenBank/DDBJ whole genome shotgun (WGS) entry which is preliminary data.</text>
</comment>
<protein>
    <submittedName>
        <fullName evidence="1">Uncharacterized protein</fullName>
    </submittedName>
</protein>
<organism evidence="1 2">
    <name type="scientific">Rhododendron molle</name>
    <name type="common">Chinese azalea</name>
    <name type="synonym">Azalea mollis</name>
    <dbReference type="NCBI Taxonomy" id="49168"/>
    <lineage>
        <taxon>Eukaryota</taxon>
        <taxon>Viridiplantae</taxon>
        <taxon>Streptophyta</taxon>
        <taxon>Embryophyta</taxon>
        <taxon>Tracheophyta</taxon>
        <taxon>Spermatophyta</taxon>
        <taxon>Magnoliopsida</taxon>
        <taxon>eudicotyledons</taxon>
        <taxon>Gunneridae</taxon>
        <taxon>Pentapetalae</taxon>
        <taxon>asterids</taxon>
        <taxon>Ericales</taxon>
        <taxon>Ericaceae</taxon>
        <taxon>Ericoideae</taxon>
        <taxon>Rhodoreae</taxon>
        <taxon>Rhododendron</taxon>
    </lineage>
</organism>
<name>A0ACC0MVX3_RHOML</name>
<dbReference type="Proteomes" id="UP001062846">
    <property type="component" value="Chromosome 8"/>
</dbReference>
<sequence>MSILIRLLSPIQAENWGNSPWRQKDNSRKSFILCLRQLVYCKGKFLIPLASLHQA</sequence>
<keyword evidence="2" id="KW-1185">Reference proteome</keyword>
<evidence type="ECO:0000313" key="2">
    <source>
        <dbReference type="Proteomes" id="UP001062846"/>
    </source>
</evidence>
<accession>A0ACC0MVX3</accession>
<gene>
    <name evidence="1" type="ORF">RHMOL_Rhmol08G0318900</name>
</gene>
<evidence type="ECO:0000313" key="1">
    <source>
        <dbReference type="EMBL" id="KAI8544746.1"/>
    </source>
</evidence>
<reference evidence="1" key="1">
    <citation type="submission" date="2022-02" db="EMBL/GenBank/DDBJ databases">
        <title>Plant Genome Project.</title>
        <authorList>
            <person name="Zhang R.-G."/>
        </authorList>
    </citation>
    <scope>NUCLEOTIDE SEQUENCE</scope>
    <source>
        <strain evidence="1">AT1</strain>
    </source>
</reference>
<proteinExistence type="predicted"/>
<dbReference type="EMBL" id="CM046395">
    <property type="protein sequence ID" value="KAI8544746.1"/>
    <property type="molecule type" value="Genomic_DNA"/>
</dbReference>